<reference evidence="7" key="1">
    <citation type="submission" date="2021-04" db="EMBL/GenBank/DDBJ databases">
        <authorList>
            <person name="Pira H."/>
            <person name="Risdian C."/>
            <person name="Wink J."/>
        </authorList>
    </citation>
    <scope>NUCLEOTIDE SEQUENCE</scope>
    <source>
        <strain evidence="7">WHY3</strain>
    </source>
</reference>
<feature type="transmembrane region" description="Helical" evidence="6">
    <location>
        <begin position="115"/>
        <end position="134"/>
    </location>
</feature>
<dbReference type="AlphaFoldDB" id="A0A9X1JPE5"/>
<protein>
    <submittedName>
        <fullName evidence="7">Lysoplasmalogenase</fullName>
    </submittedName>
</protein>
<evidence type="ECO:0000256" key="5">
    <source>
        <dbReference type="ARBA" id="ARBA00023136"/>
    </source>
</evidence>
<feature type="transmembrane region" description="Helical" evidence="6">
    <location>
        <begin position="61"/>
        <end position="80"/>
    </location>
</feature>
<keyword evidence="3 6" id="KW-0812">Transmembrane</keyword>
<dbReference type="PANTHER" id="PTHR31885">
    <property type="entry name" value="GH04784P"/>
    <property type="match status" value="1"/>
</dbReference>
<feature type="transmembrane region" description="Helical" evidence="6">
    <location>
        <begin position="9"/>
        <end position="25"/>
    </location>
</feature>
<feature type="transmembrane region" description="Helical" evidence="6">
    <location>
        <begin position="140"/>
        <end position="161"/>
    </location>
</feature>
<dbReference type="GO" id="GO:0016020">
    <property type="term" value="C:membrane"/>
    <property type="evidence" value="ECO:0007669"/>
    <property type="project" value="UniProtKB-SubCell"/>
</dbReference>
<dbReference type="InterPro" id="IPR012506">
    <property type="entry name" value="TMEM86B-like"/>
</dbReference>
<evidence type="ECO:0000313" key="8">
    <source>
        <dbReference type="Proteomes" id="UP001138894"/>
    </source>
</evidence>
<dbReference type="PANTHER" id="PTHR31885:SF6">
    <property type="entry name" value="GH04784P"/>
    <property type="match status" value="1"/>
</dbReference>
<comment type="caution">
    <text evidence="7">The sequence shown here is derived from an EMBL/GenBank/DDBJ whole genome shotgun (WGS) entry which is preliminary data.</text>
</comment>
<dbReference type="Pfam" id="PF07947">
    <property type="entry name" value="YhhN"/>
    <property type="match status" value="1"/>
</dbReference>
<evidence type="ECO:0000256" key="4">
    <source>
        <dbReference type="ARBA" id="ARBA00022989"/>
    </source>
</evidence>
<feature type="transmembrane region" description="Helical" evidence="6">
    <location>
        <begin position="200"/>
        <end position="219"/>
    </location>
</feature>
<feature type="transmembrane region" description="Helical" evidence="6">
    <location>
        <begin position="168"/>
        <end position="188"/>
    </location>
</feature>
<evidence type="ECO:0000313" key="7">
    <source>
        <dbReference type="EMBL" id="MBV7267803.1"/>
    </source>
</evidence>
<evidence type="ECO:0000256" key="3">
    <source>
        <dbReference type="ARBA" id="ARBA00022692"/>
    </source>
</evidence>
<sequence>MLTQIEKQFSVLFFIIVLLELITGSTASLQYVHYMVKPAIVVSLIFLFLKTSGQLSKSIKRITLLALLFSLLGDVLLMLVDRSPLFFTFGLVAFLLAHVMYILVFVKHGNKKKSVLGFIVLLFIYASGLFYFLKDGLGDMLIPVIVYMVVILTMATTAFLRQGNTDRLSYLFVFAGAICFMISDSILALNKFYQPIPLSYISIMVTYALAQYLIILGILKQKKK</sequence>
<dbReference type="GO" id="GO:0016787">
    <property type="term" value="F:hydrolase activity"/>
    <property type="evidence" value="ECO:0007669"/>
    <property type="project" value="TreeGrafter"/>
</dbReference>
<keyword evidence="8" id="KW-1185">Reference proteome</keyword>
<dbReference type="RefSeq" id="WP_218544350.1">
    <property type="nucleotide sequence ID" value="NZ_JAGSPD010000001.1"/>
</dbReference>
<accession>A0A9X1JPE5</accession>
<gene>
    <name evidence="7" type="ORF">KCG49_01205</name>
</gene>
<dbReference type="EMBL" id="JAGSPD010000001">
    <property type="protein sequence ID" value="MBV7267803.1"/>
    <property type="molecule type" value="Genomic_DNA"/>
</dbReference>
<organism evidence="7 8">
    <name type="scientific">Winogradskyella luteola</name>
    <dbReference type="NCBI Taxonomy" id="2828330"/>
    <lineage>
        <taxon>Bacteria</taxon>
        <taxon>Pseudomonadati</taxon>
        <taxon>Bacteroidota</taxon>
        <taxon>Flavobacteriia</taxon>
        <taxon>Flavobacteriales</taxon>
        <taxon>Flavobacteriaceae</taxon>
        <taxon>Winogradskyella</taxon>
    </lineage>
</organism>
<feature type="transmembrane region" description="Helical" evidence="6">
    <location>
        <begin position="31"/>
        <end position="49"/>
    </location>
</feature>
<proteinExistence type="inferred from homology"/>
<evidence type="ECO:0000256" key="1">
    <source>
        <dbReference type="ARBA" id="ARBA00004141"/>
    </source>
</evidence>
<keyword evidence="5 6" id="KW-0472">Membrane</keyword>
<dbReference type="Proteomes" id="UP001138894">
    <property type="component" value="Unassembled WGS sequence"/>
</dbReference>
<evidence type="ECO:0000256" key="2">
    <source>
        <dbReference type="ARBA" id="ARBA00007375"/>
    </source>
</evidence>
<feature type="transmembrane region" description="Helical" evidence="6">
    <location>
        <begin position="86"/>
        <end position="106"/>
    </location>
</feature>
<comment type="similarity">
    <text evidence="2">Belongs to the TMEM86 family.</text>
</comment>
<evidence type="ECO:0000256" key="6">
    <source>
        <dbReference type="SAM" id="Phobius"/>
    </source>
</evidence>
<keyword evidence="4 6" id="KW-1133">Transmembrane helix</keyword>
<comment type="subcellular location">
    <subcellularLocation>
        <location evidence="1">Membrane</location>
        <topology evidence="1">Multi-pass membrane protein</topology>
    </subcellularLocation>
</comment>
<name>A0A9X1JPE5_9FLAO</name>